<name>X1EZ17_9ZZZZ</name>
<gene>
    <name evidence="2" type="ORF">S03H2_09230</name>
</gene>
<feature type="non-terminal residue" evidence="2">
    <location>
        <position position="128"/>
    </location>
</feature>
<keyword evidence="1" id="KW-0812">Transmembrane</keyword>
<evidence type="ECO:0000313" key="2">
    <source>
        <dbReference type="EMBL" id="GAH22409.1"/>
    </source>
</evidence>
<keyword evidence="1" id="KW-1133">Transmembrane helix</keyword>
<organism evidence="2">
    <name type="scientific">marine sediment metagenome</name>
    <dbReference type="NCBI Taxonomy" id="412755"/>
    <lineage>
        <taxon>unclassified sequences</taxon>
        <taxon>metagenomes</taxon>
        <taxon>ecological metagenomes</taxon>
    </lineage>
</organism>
<keyword evidence="1" id="KW-0472">Membrane</keyword>
<proteinExistence type="predicted"/>
<reference evidence="2" key="1">
    <citation type="journal article" date="2014" name="Front. Microbiol.">
        <title>High frequency of phylogenetically diverse reductive dehalogenase-homologous genes in deep subseafloor sedimentary metagenomes.</title>
        <authorList>
            <person name="Kawai M."/>
            <person name="Futagami T."/>
            <person name="Toyoda A."/>
            <person name="Takaki Y."/>
            <person name="Nishi S."/>
            <person name="Hori S."/>
            <person name="Arai W."/>
            <person name="Tsubouchi T."/>
            <person name="Morono Y."/>
            <person name="Uchiyama I."/>
            <person name="Ito T."/>
            <person name="Fujiyama A."/>
            <person name="Inagaki F."/>
            <person name="Takami H."/>
        </authorList>
    </citation>
    <scope>NUCLEOTIDE SEQUENCE</scope>
    <source>
        <strain evidence="2">Expedition CK06-06</strain>
    </source>
</reference>
<feature type="transmembrane region" description="Helical" evidence="1">
    <location>
        <begin position="92"/>
        <end position="111"/>
    </location>
</feature>
<dbReference type="AlphaFoldDB" id="X1EZ17"/>
<accession>X1EZ17</accession>
<dbReference type="EMBL" id="BARU01004645">
    <property type="protein sequence ID" value="GAH22409.1"/>
    <property type="molecule type" value="Genomic_DNA"/>
</dbReference>
<protein>
    <submittedName>
        <fullName evidence="2">Uncharacterized protein</fullName>
    </submittedName>
</protein>
<dbReference type="Pfam" id="PF19928">
    <property type="entry name" value="DUF6391"/>
    <property type="match status" value="1"/>
</dbReference>
<evidence type="ECO:0000256" key="1">
    <source>
        <dbReference type="SAM" id="Phobius"/>
    </source>
</evidence>
<sequence length="128" mass="14124">MTESKSISVKVKKDVPFISRIRRNHGLEHATLHVLSKKYPKQSMAGHSDVGGFWVIGDVSLEDVYEAVEEALTRLRNGEKNLAVHRNCGTNFVTSGVLAGLAAVVAMVGVGRRTRDKLERLPFAMFFA</sequence>
<comment type="caution">
    <text evidence="2">The sequence shown here is derived from an EMBL/GenBank/DDBJ whole genome shotgun (WGS) entry which is preliminary data.</text>
</comment>